<dbReference type="CDD" id="cd02966">
    <property type="entry name" value="TlpA_like_family"/>
    <property type="match status" value="1"/>
</dbReference>
<gene>
    <name evidence="7" type="ORF">GPA26_22405</name>
</gene>
<keyword evidence="5" id="KW-0732">Signal</keyword>
<evidence type="ECO:0000313" key="8">
    <source>
        <dbReference type="Proteomes" id="UP000652074"/>
    </source>
</evidence>
<dbReference type="SUPFAM" id="SSF52833">
    <property type="entry name" value="Thioredoxin-like"/>
    <property type="match status" value="1"/>
</dbReference>
<dbReference type="PANTHER" id="PTHR42852:SF6">
    <property type="entry name" value="THIOL:DISULFIDE INTERCHANGE PROTEIN DSBE"/>
    <property type="match status" value="1"/>
</dbReference>
<reference evidence="7 8" key="1">
    <citation type="submission" date="2019-12" db="EMBL/GenBank/DDBJ databases">
        <title>Comparative genomics gives insights into the taxonomy of the Azoarcus-Aromatoleum group and reveals separate origins of nif in the plant-associated Azoarcus and non-plant-associated Aromatoleum sub-groups.</title>
        <authorList>
            <person name="Lafos M."/>
            <person name="Maluk M."/>
            <person name="Batista M."/>
            <person name="Junghare M."/>
            <person name="Carmona M."/>
            <person name="Faoro H."/>
            <person name="Cruz L.M."/>
            <person name="Battistoni F."/>
            <person name="De Souza E."/>
            <person name="Pedrosa F."/>
            <person name="Chen W.-M."/>
            <person name="Poole P.S."/>
            <person name="Dixon R.A."/>
            <person name="James E.K."/>
        </authorList>
    </citation>
    <scope>NUCLEOTIDE SEQUENCE [LARGE SCALE GENOMIC DNA]</scope>
    <source>
        <strain evidence="7 8">ToN1</strain>
    </source>
</reference>
<evidence type="ECO:0000256" key="2">
    <source>
        <dbReference type="ARBA" id="ARBA00022748"/>
    </source>
</evidence>
<feature type="signal peptide" evidence="5">
    <location>
        <begin position="1"/>
        <end position="21"/>
    </location>
</feature>
<dbReference type="Proteomes" id="UP000652074">
    <property type="component" value="Unassembled WGS sequence"/>
</dbReference>
<accession>A0ABX1MTE1</accession>
<keyword evidence="8" id="KW-1185">Reference proteome</keyword>
<dbReference type="InterPro" id="IPR036249">
    <property type="entry name" value="Thioredoxin-like_sf"/>
</dbReference>
<dbReference type="InterPro" id="IPR050553">
    <property type="entry name" value="Thioredoxin_ResA/DsbE_sf"/>
</dbReference>
<evidence type="ECO:0000313" key="7">
    <source>
        <dbReference type="EMBL" id="NMF91220.1"/>
    </source>
</evidence>
<comment type="caution">
    <text evidence="7">The sequence shown here is derived from an EMBL/GenBank/DDBJ whole genome shotgun (WGS) entry which is preliminary data.</text>
</comment>
<dbReference type="Gene3D" id="3.40.30.10">
    <property type="entry name" value="Glutaredoxin"/>
    <property type="match status" value="1"/>
</dbReference>
<evidence type="ECO:0000259" key="6">
    <source>
        <dbReference type="PROSITE" id="PS51352"/>
    </source>
</evidence>
<feature type="chain" id="PRO_5047425914" evidence="5">
    <location>
        <begin position="22"/>
        <end position="168"/>
    </location>
</feature>
<evidence type="ECO:0000256" key="1">
    <source>
        <dbReference type="ARBA" id="ARBA00004196"/>
    </source>
</evidence>
<evidence type="ECO:0000256" key="4">
    <source>
        <dbReference type="ARBA" id="ARBA00023284"/>
    </source>
</evidence>
<dbReference type="Pfam" id="PF08534">
    <property type="entry name" value="Redoxin"/>
    <property type="match status" value="1"/>
</dbReference>
<dbReference type="RefSeq" id="WP_169208541.1">
    <property type="nucleotide sequence ID" value="NZ_CP059560.1"/>
</dbReference>
<dbReference type="InterPro" id="IPR017937">
    <property type="entry name" value="Thioredoxin_CS"/>
</dbReference>
<evidence type="ECO:0000256" key="3">
    <source>
        <dbReference type="ARBA" id="ARBA00023157"/>
    </source>
</evidence>
<proteinExistence type="predicted"/>
<keyword evidence="4" id="KW-0676">Redox-active center</keyword>
<protein>
    <submittedName>
        <fullName evidence="7">Redoxin family protein</fullName>
    </submittedName>
</protein>
<feature type="domain" description="Thioredoxin" evidence="6">
    <location>
        <begin position="26"/>
        <end position="166"/>
    </location>
</feature>
<dbReference type="PROSITE" id="PS00194">
    <property type="entry name" value="THIOREDOXIN_1"/>
    <property type="match status" value="1"/>
</dbReference>
<sequence>MKNALVSLALCFAAVPGSAVATPGEVSEGGTLQQIPMQGLTGGSKLLGDYRGKPLIINVWASYCPPCLAEMSSLERLSKRYGKQFNVIGVSIDDYPDRAQAFLVQAKTSFPHFIDRRLALENMLGADRIPLTVLVDADGKILRKVYGAKGWDSPETVEAIGKAFGLRM</sequence>
<dbReference type="InterPro" id="IPR013766">
    <property type="entry name" value="Thioredoxin_domain"/>
</dbReference>
<keyword evidence="3" id="KW-1015">Disulfide bond</keyword>
<dbReference type="EMBL" id="WTVR01000071">
    <property type="protein sequence ID" value="NMF91220.1"/>
    <property type="molecule type" value="Genomic_DNA"/>
</dbReference>
<keyword evidence="2" id="KW-0201">Cytochrome c-type biogenesis</keyword>
<dbReference type="InterPro" id="IPR013740">
    <property type="entry name" value="Redoxin"/>
</dbReference>
<comment type="subcellular location">
    <subcellularLocation>
        <location evidence="1">Cell envelope</location>
    </subcellularLocation>
</comment>
<organism evidence="7 8">
    <name type="scientific">Aromatoleum petrolei</name>
    <dbReference type="NCBI Taxonomy" id="76116"/>
    <lineage>
        <taxon>Bacteria</taxon>
        <taxon>Pseudomonadati</taxon>
        <taxon>Pseudomonadota</taxon>
        <taxon>Betaproteobacteria</taxon>
        <taxon>Rhodocyclales</taxon>
        <taxon>Rhodocyclaceae</taxon>
        <taxon>Aromatoleum</taxon>
    </lineage>
</organism>
<name>A0ABX1MTE1_9RHOO</name>
<dbReference type="PROSITE" id="PS51352">
    <property type="entry name" value="THIOREDOXIN_2"/>
    <property type="match status" value="1"/>
</dbReference>
<dbReference type="PANTHER" id="PTHR42852">
    <property type="entry name" value="THIOL:DISULFIDE INTERCHANGE PROTEIN DSBE"/>
    <property type="match status" value="1"/>
</dbReference>
<evidence type="ECO:0000256" key="5">
    <source>
        <dbReference type="SAM" id="SignalP"/>
    </source>
</evidence>